<protein>
    <submittedName>
        <fullName evidence="4">TonB-dependent outer membrane receptor, SusC/RagA subfamily, signature region</fullName>
    </submittedName>
</protein>
<gene>
    <name evidence="4" type="ORF">SAMN06269173_103533</name>
</gene>
<dbReference type="EMBL" id="FZNS01000003">
    <property type="protein sequence ID" value="SNR54425.1"/>
    <property type="molecule type" value="Genomic_DNA"/>
</dbReference>
<comment type="subcellular location">
    <subcellularLocation>
        <location evidence="2">Cell outer membrane</location>
        <topology evidence="2">Multi-pass membrane protein</topology>
    </subcellularLocation>
</comment>
<dbReference type="RefSeq" id="WP_089332492.1">
    <property type="nucleotide sequence ID" value="NZ_FZNS01000003.1"/>
</dbReference>
<keyword evidence="5" id="KW-1185">Reference proteome</keyword>
<evidence type="ECO:0000256" key="1">
    <source>
        <dbReference type="ARBA" id="ARBA00022729"/>
    </source>
</evidence>
<accession>A0A238X5T6</accession>
<dbReference type="InterPro" id="IPR037066">
    <property type="entry name" value="Plug_dom_sf"/>
</dbReference>
<comment type="similarity">
    <text evidence="2">Belongs to the TonB-dependent receptor family.</text>
</comment>
<dbReference type="InterPro" id="IPR039426">
    <property type="entry name" value="TonB-dep_rcpt-like"/>
</dbReference>
<keyword evidence="1" id="KW-0732">Signal</keyword>
<feature type="domain" description="TonB-dependent receptor plug" evidence="3">
    <location>
        <begin position="646"/>
        <end position="738"/>
    </location>
</feature>
<evidence type="ECO:0000259" key="3">
    <source>
        <dbReference type="Pfam" id="PF07715"/>
    </source>
</evidence>
<sequence length="844" mass="91363">MKYSSLRVQPIGLLAITGLLALTSSAFRVADTEPVTRLVALMQRFYVQARPEVSYLHLDQPAYAAGETLWFKAYVVDAQAHRPDSLSKVLYVDMVSPEQQIVFRRTLALRGGLSEGDIVLPDTLTQGVYTLRAYTSWMRNAGQELFFSRRVPVWQAVPPAAGETNASRTAAQARKIAKALQASAQPDVQFFPEGGDYVAGLQTMVGVKIVDATGHGLALRGVVLNDRDKEVTTFTTPTLGMSSFTLTPEPGRRYRAHVVLPDGSSADYPLPEVQSTGWVLNVREIGANYQVYVRHKGPATGTTAGGEALRVLAHVRGVPVYIGEGHINSGETFTASIPKAKLPAGIVHVTLFDAQGTAQAQRLAFAPEIQGLRVTLQPDKTAYGPRQEVKLAVEVRTVTGEPVPAELSLAVANVAGLPELGSSTSTIQSHLLLTSDLRGYVENPDYYFRTNTAATRRALDDLLLTQGWSRFVWSTLFTDTSPIATYDFPQEQALTISGQLVRPNGKPVPNGPLTVLEKKGRSVTESNANAAGYFLFTGFTGRDTAQVLVQARTEKGGSNVLIRLNELWPAPQPAWPVPFLPPATNPAPEVAAYGQRSRQQQVLERQYRPDTTSGIVLRNVTIRGHNIPVEDSRSIHGVASNVLRLREIPNAASYNNIFELIQGRVAGVQVSRSGAGYRMLIRGIGSVLGSSDPLYLLDGIRIADSEALINIPPAVIERVEILKGANAAIYGVDGANGVVAVFTKRGSDTDYLPALGVVVRRLPAFYRTREFYAPRYATATSSKPDPRATTLYWQPKVSVPASGRTTVRFYTADQGGAFRASVEGVSAGGKPAMGETQLLVSMQQ</sequence>
<keyword evidence="4" id="KW-0675">Receptor</keyword>
<dbReference type="SUPFAM" id="SSF56935">
    <property type="entry name" value="Porins"/>
    <property type="match status" value="1"/>
</dbReference>
<dbReference type="Gene3D" id="2.170.130.10">
    <property type="entry name" value="TonB-dependent receptor, plug domain"/>
    <property type="match status" value="1"/>
</dbReference>
<dbReference type="InterPro" id="IPR012910">
    <property type="entry name" value="Plug_dom"/>
</dbReference>
<dbReference type="PANTHER" id="PTHR30069:SF29">
    <property type="entry name" value="HEMOGLOBIN AND HEMOGLOBIN-HAPTOGLOBIN-BINDING PROTEIN 1-RELATED"/>
    <property type="match status" value="1"/>
</dbReference>
<keyword evidence="2" id="KW-0998">Cell outer membrane</keyword>
<name>A0A238X5T6_9BACT</name>
<dbReference type="Pfam" id="PF07715">
    <property type="entry name" value="Plug"/>
    <property type="match status" value="1"/>
</dbReference>
<dbReference type="AlphaFoldDB" id="A0A238X5T6"/>
<keyword evidence="2" id="KW-1134">Transmembrane beta strand</keyword>
<keyword evidence="2" id="KW-0812">Transmembrane</keyword>
<reference evidence="5" key="1">
    <citation type="submission" date="2017-06" db="EMBL/GenBank/DDBJ databases">
        <authorList>
            <person name="Varghese N."/>
            <person name="Submissions S."/>
        </authorList>
    </citation>
    <scope>NUCLEOTIDE SEQUENCE [LARGE SCALE GENOMIC DNA]</scope>
    <source>
        <strain evidence="5">DSM 28041</strain>
    </source>
</reference>
<dbReference type="GO" id="GO:0044718">
    <property type="term" value="P:siderophore transmembrane transport"/>
    <property type="evidence" value="ECO:0007669"/>
    <property type="project" value="TreeGrafter"/>
</dbReference>
<dbReference type="GO" id="GO:0009279">
    <property type="term" value="C:cell outer membrane"/>
    <property type="evidence" value="ECO:0007669"/>
    <property type="project" value="UniProtKB-SubCell"/>
</dbReference>
<dbReference type="PROSITE" id="PS52016">
    <property type="entry name" value="TONB_DEPENDENT_REC_3"/>
    <property type="match status" value="1"/>
</dbReference>
<dbReference type="GO" id="GO:0015344">
    <property type="term" value="F:siderophore uptake transmembrane transporter activity"/>
    <property type="evidence" value="ECO:0007669"/>
    <property type="project" value="TreeGrafter"/>
</dbReference>
<keyword evidence="2" id="KW-0813">Transport</keyword>
<keyword evidence="2" id="KW-0472">Membrane</keyword>
<dbReference type="PANTHER" id="PTHR30069">
    <property type="entry name" value="TONB-DEPENDENT OUTER MEMBRANE RECEPTOR"/>
    <property type="match status" value="1"/>
</dbReference>
<proteinExistence type="inferred from homology"/>
<evidence type="ECO:0000313" key="4">
    <source>
        <dbReference type="EMBL" id="SNR54425.1"/>
    </source>
</evidence>
<dbReference type="Proteomes" id="UP000198310">
    <property type="component" value="Unassembled WGS sequence"/>
</dbReference>
<organism evidence="4 5">
    <name type="scientific">Hymenobacter mucosus</name>
    <dbReference type="NCBI Taxonomy" id="1411120"/>
    <lineage>
        <taxon>Bacteria</taxon>
        <taxon>Pseudomonadati</taxon>
        <taxon>Bacteroidota</taxon>
        <taxon>Cytophagia</taxon>
        <taxon>Cytophagales</taxon>
        <taxon>Hymenobacteraceae</taxon>
        <taxon>Hymenobacter</taxon>
    </lineage>
</organism>
<evidence type="ECO:0000256" key="2">
    <source>
        <dbReference type="PROSITE-ProRule" id="PRU01360"/>
    </source>
</evidence>
<evidence type="ECO:0000313" key="5">
    <source>
        <dbReference type="Proteomes" id="UP000198310"/>
    </source>
</evidence>
<dbReference type="Gene3D" id="2.60.40.1930">
    <property type="match status" value="1"/>
</dbReference>